<evidence type="ECO:0000313" key="3">
    <source>
        <dbReference type="EMBL" id="QPG68042.1"/>
    </source>
</evidence>
<keyword evidence="5" id="KW-1185">Reference proteome</keyword>
<evidence type="ECO:0000313" key="4">
    <source>
        <dbReference type="EMBL" id="TLH54579.1"/>
    </source>
</evidence>
<proteinExistence type="predicted"/>
<dbReference type="GO" id="GO:0004803">
    <property type="term" value="F:transposase activity"/>
    <property type="evidence" value="ECO:0007669"/>
    <property type="project" value="InterPro"/>
</dbReference>
<evidence type="ECO:0000259" key="2">
    <source>
        <dbReference type="Pfam" id="PF02371"/>
    </source>
</evidence>
<organism evidence="4">
    <name type="scientific">Mycolicibacterium mucogenicum DSM 44124</name>
    <dbReference type="NCBI Taxonomy" id="1226753"/>
    <lineage>
        <taxon>Bacteria</taxon>
        <taxon>Bacillati</taxon>
        <taxon>Actinomycetota</taxon>
        <taxon>Actinomycetes</taxon>
        <taxon>Mycobacteriales</taxon>
        <taxon>Mycobacteriaceae</taxon>
        <taxon>Mycolicibacterium</taxon>
    </lineage>
</organism>
<protein>
    <submittedName>
        <fullName evidence="4">IS110 family transposase</fullName>
    </submittedName>
</protein>
<dbReference type="GO" id="GO:0003677">
    <property type="term" value="F:DNA binding"/>
    <property type="evidence" value="ECO:0007669"/>
    <property type="project" value="InterPro"/>
</dbReference>
<feature type="domain" description="Transposase IS116/IS110/IS902 C-terminal" evidence="2">
    <location>
        <begin position="230"/>
        <end position="298"/>
    </location>
</feature>
<dbReference type="InterPro" id="IPR003346">
    <property type="entry name" value="Transposase_20"/>
</dbReference>
<dbReference type="GO" id="GO:0006313">
    <property type="term" value="P:DNA transposition"/>
    <property type="evidence" value="ECO:0007669"/>
    <property type="project" value="InterPro"/>
</dbReference>
<feature type="domain" description="Transposase IS110-like N-terminal" evidence="1">
    <location>
        <begin position="15"/>
        <end position="157"/>
    </location>
</feature>
<reference evidence="3 5" key="3">
    <citation type="journal article" date="2019" name="Sci. Rep.">
        <title>Insight into the biology of Mycobacterium mucogenicum and Mycobacterium neoaurum clade members.</title>
        <authorList>
            <person name="Behra P.R.K."/>
            <person name="Pettersson B.M.F."/>
            <person name="Ramesh M."/>
            <person name="Dasgupta S."/>
            <person name="Kirsebom L.A."/>
        </authorList>
    </citation>
    <scope>NUCLEOTIDE SEQUENCE [LARGE SCALE GENOMIC DNA]</scope>
    <source>
        <strain evidence="3 5">DSM 44124</strain>
    </source>
</reference>
<dbReference type="Proteomes" id="UP000309231">
    <property type="component" value="Chromosome"/>
</dbReference>
<dbReference type="KEGG" id="mmuc:C1S78_021440"/>
<sequence length="367" mass="40546">MQIRRPPVSFNGTSVGLDVHALSVVAHAVDEETGQVERARLCPDHGEILDWLHRLRGPVRVAYEAGPTGFGLARALAEAHIDCVVAAPSKLIRPAGDRVKTDARDAAHLTRLLRLGEITAVTVPEAEVEAVRDLVRAREDARADLMRVRHRLSKLLLRQGRVYSGGQAWTGVHETWLRRQRFDDAHTTAAFDHHFDAVLTTTAARARLDEQITEVAASPRWADQVNRLGCLRGISALTGLALAVEIGDWTRFTGSSIGAYVGLVPTEYSSGGSRVQGSITKAGNAHVRRLLIESAWHHRAPYRNPGPTMRARWAKVDPALKDRGHAGNRRLHQQWCRFNDRKKPHVVANVAVARELAGWCWSLATLT</sequence>
<gene>
    <name evidence="3" type="ORF">C1S78_021440</name>
    <name evidence="4" type="ORF">C1S78_21385</name>
</gene>
<dbReference type="EMBL" id="CP062008">
    <property type="protein sequence ID" value="QPG68042.1"/>
    <property type="molecule type" value="Genomic_DNA"/>
</dbReference>
<dbReference type="InterPro" id="IPR047650">
    <property type="entry name" value="Transpos_IS110"/>
</dbReference>
<dbReference type="NCBIfam" id="NF033542">
    <property type="entry name" value="transpos_IS110"/>
    <property type="match status" value="1"/>
</dbReference>
<dbReference type="PANTHER" id="PTHR33055">
    <property type="entry name" value="TRANSPOSASE FOR INSERTION SEQUENCE ELEMENT IS1111A"/>
    <property type="match status" value="1"/>
</dbReference>
<evidence type="ECO:0000313" key="5">
    <source>
        <dbReference type="Proteomes" id="UP000309231"/>
    </source>
</evidence>
<reference evidence="4" key="1">
    <citation type="submission" date="2018-01" db="EMBL/GenBank/DDBJ databases">
        <title>Comparative genomics of Mycobacterium mucogenicum and Mycobacterium neoaurum clade members emphasizing tRNA and non-coding RNA.</title>
        <authorList>
            <person name="Behra P.R.K."/>
            <person name="Pettersson B.M.F."/>
            <person name="Das S."/>
            <person name="Dasgupta S."/>
            <person name="Kirsebom L.A."/>
        </authorList>
    </citation>
    <scope>NUCLEOTIDE SEQUENCE</scope>
    <source>
        <strain evidence="4">DSM 44124</strain>
    </source>
</reference>
<reference evidence="3 5" key="2">
    <citation type="journal article" date="2019" name="BMC Evol. Biol.">
        <title>Comparative genomics of Mycobacterium mucogenicum and Mycobacterium neoaurum clade members emphasizing tRNA and non-coding RNA.</title>
        <authorList>
            <person name="Behra P.R.K."/>
            <person name="Pettersson B.M.F."/>
            <person name="Das S."/>
            <person name="Dasgupta S."/>
            <person name="Kirsebom L.A."/>
        </authorList>
    </citation>
    <scope>NUCLEOTIDE SEQUENCE [LARGE SCALE GENOMIC DNA]</scope>
    <source>
        <strain evidence="3 5">DSM 44124</strain>
    </source>
</reference>
<dbReference type="AlphaFoldDB" id="A0A8H2JEH2"/>
<dbReference type="EMBL" id="POTL01000001">
    <property type="protein sequence ID" value="TLH54579.1"/>
    <property type="molecule type" value="Genomic_DNA"/>
</dbReference>
<evidence type="ECO:0000259" key="1">
    <source>
        <dbReference type="Pfam" id="PF01548"/>
    </source>
</evidence>
<dbReference type="Pfam" id="PF02371">
    <property type="entry name" value="Transposase_20"/>
    <property type="match status" value="1"/>
</dbReference>
<dbReference type="InterPro" id="IPR002525">
    <property type="entry name" value="Transp_IS110-like_N"/>
</dbReference>
<name>A0A8H2JEH2_MYCMU</name>
<dbReference type="Pfam" id="PF01548">
    <property type="entry name" value="DEDD_Tnp_IS110"/>
    <property type="match status" value="1"/>
</dbReference>
<accession>A0A8H2JEH2</accession>